<evidence type="ECO:0000256" key="4">
    <source>
        <dbReference type="ARBA" id="ARBA00012531"/>
    </source>
</evidence>
<comment type="similarity">
    <text evidence="11">Belongs to the iron/ascorbate-dependent oxidoreductase family.</text>
</comment>
<comment type="catalytic activity">
    <reaction evidence="10">
        <text>L-arginine + 2-oxoglutarate + O2 = guanidine + L-glutamate 5-semialdehyde + succinate + CO2</text>
        <dbReference type="Rhea" id="RHEA:31535"/>
        <dbReference type="ChEBI" id="CHEBI:15379"/>
        <dbReference type="ChEBI" id="CHEBI:16526"/>
        <dbReference type="ChEBI" id="CHEBI:16810"/>
        <dbReference type="ChEBI" id="CHEBI:30031"/>
        <dbReference type="ChEBI" id="CHEBI:30087"/>
        <dbReference type="ChEBI" id="CHEBI:32682"/>
        <dbReference type="ChEBI" id="CHEBI:58066"/>
        <dbReference type="EC" id="1.14.20.7"/>
    </reaction>
</comment>
<keyword evidence="11" id="KW-0408">Iron</keyword>
<dbReference type="SUPFAM" id="SSF51197">
    <property type="entry name" value="Clavaminate synthase-like"/>
    <property type="match status" value="1"/>
</dbReference>
<dbReference type="InterPro" id="IPR044861">
    <property type="entry name" value="IPNS-like_FE2OG_OXY"/>
</dbReference>
<comment type="catalytic activity">
    <reaction evidence="9">
        <text>2-oxoglutarate + O2 + 2 H(+) = ethene + 3 CO2 + H2O</text>
        <dbReference type="Rhea" id="RHEA:31523"/>
        <dbReference type="ChEBI" id="CHEBI:15377"/>
        <dbReference type="ChEBI" id="CHEBI:15378"/>
        <dbReference type="ChEBI" id="CHEBI:15379"/>
        <dbReference type="ChEBI" id="CHEBI:16526"/>
        <dbReference type="ChEBI" id="CHEBI:16810"/>
        <dbReference type="ChEBI" id="CHEBI:18153"/>
        <dbReference type="EC" id="1.13.12.19"/>
    </reaction>
</comment>
<evidence type="ECO:0000256" key="5">
    <source>
        <dbReference type="ARBA" id="ARBA00019045"/>
    </source>
</evidence>
<dbReference type="GO" id="GO:0046872">
    <property type="term" value="F:metal ion binding"/>
    <property type="evidence" value="ECO:0007669"/>
    <property type="project" value="UniProtKB-KW"/>
</dbReference>
<dbReference type="Pfam" id="PF14226">
    <property type="entry name" value="DIOX_N"/>
    <property type="match status" value="1"/>
</dbReference>
<name>A0A3E1K5G1_9GAMM</name>
<evidence type="ECO:0000256" key="1">
    <source>
        <dbReference type="ARBA" id="ARBA00001954"/>
    </source>
</evidence>
<feature type="domain" description="Fe2OG dioxygenase" evidence="12">
    <location>
        <begin position="169"/>
        <end position="275"/>
    </location>
</feature>
<dbReference type="PANTHER" id="PTHR47990">
    <property type="entry name" value="2-OXOGLUTARATE (2OG) AND FE(II)-DEPENDENT OXYGENASE SUPERFAMILY PROTEIN-RELATED"/>
    <property type="match status" value="1"/>
</dbReference>
<evidence type="ECO:0000256" key="3">
    <source>
        <dbReference type="ARBA" id="ARBA00012293"/>
    </source>
</evidence>
<dbReference type="AlphaFoldDB" id="A0A3E1K5G1"/>
<dbReference type="PRINTS" id="PR00682">
    <property type="entry name" value="IPNSYNTHASE"/>
</dbReference>
<dbReference type="GO" id="GO:0102276">
    <property type="term" value="F:2-oxoglutarate oxygenase/decarboxylase (ethylene-forming) activity"/>
    <property type="evidence" value="ECO:0007669"/>
    <property type="project" value="UniProtKB-EC"/>
</dbReference>
<evidence type="ECO:0000313" key="13">
    <source>
        <dbReference type="EMBL" id="RFF29261.1"/>
    </source>
</evidence>
<gene>
    <name evidence="13" type="ORF">DZC52_14265</name>
</gene>
<keyword evidence="11" id="KW-0479">Metal-binding</keyword>
<dbReference type="PROSITE" id="PS51471">
    <property type="entry name" value="FE2OG_OXY"/>
    <property type="match status" value="1"/>
</dbReference>
<dbReference type="InterPro" id="IPR027443">
    <property type="entry name" value="IPNS-like_sf"/>
</dbReference>
<dbReference type="OrthoDB" id="21825at2"/>
<reference evidence="13 14" key="1">
    <citation type="submission" date="2018-08" db="EMBL/GenBank/DDBJ databases">
        <title>Wenzhouxiangella salilacus sp. nov., a novel bacterium isolated from a saline lake in Xinjiang Province, China.</title>
        <authorList>
            <person name="Han S."/>
        </authorList>
    </citation>
    <scope>NUCLEOTIDE SEQUENCE [LARGE SCALE GENOMIC DNA]</scope>
    <source>
        <strain evidence="13 14">XDB06</strain>
    </source>
</reference>
<comment type="cofactor">
    <cofactor evidence="1">
        <name>Fe(2+)</name>
        <dbReference type="ChEBI" id="CHEBI:29033"/>
    </cofactor>
</comment>
<dbReference type="EC" id="1.13.12.19" evidence="4"/>
<dbReference type="RefSeq" id="WP_116651816.1">
    <property type="nucleotide sequence ID" value="NZ_QUZK01000051.1"/>
</dbReference>
<dbReference type="InterPro" id="IPR026992">
    <property type="entry name" value="DIOX_N"/>
</dbReference>
<evidence type="ECO:0000313" key="14">
    <source>
        <dbReference type="Proteomes" id="UP000260351"/>
    </source>
</evidence>
<evidence type="ECO:0000256" key="8">
    <source>
        <dbReference type="ARBA" id="ARBA00031282"/>
    </source>
</evidence>
<evidence type="ECO:0000256" key="2">
    <source>
        <dbReference type="ARBA" id="ARBA00004767"/>
    </source>
</evidence>
<dbReference type="EC" id="1.14.20.7" evidence="3"/>
<keyword evidence="11" id="KW-0560">Oxidoreductase</keyword>
<dbReference type="Pfam" id="PF03171">
    <property type="entry name" value="2OG-FeII_Oxy"/>
    <property type="match status" value="1"/>
</dbReference>
<accession>A0A3E1K5G1</accession>
<evidence type="ECO:0000256" key="9">
    <source>
        <dbReference type="ARBA" id="ARBA00047725"/>
    </source>
</evidence>
<dbReference type="Gene3D" id="2.60.120.330">
    <property type="entry name" value="B-lactam Antibiotic, Isopenicillin N Synthase, Chain"/>
    <property type="match status" value="1"/>
</dbReference>
<proteinExistence type="inferred from homology"/>
<evidence type="ECO:0000256" key="6">
    <source>
        <dbReference type="ARBA" id="ARBA00022666"/>
    </source>
</evidence>
<dbReference type="Proteomes" id="UP000260351">
    <property type="component" value="Unassembled WGS sequence"/>
</dbReference>
<dbReference type="EMBL" id="QUZK01000051">
    <property type="protein sequence ID" value="RFF29261.1"/>
    <property type="molecule type" value="Genomic_DNA"/>
</dbReference>
<keyword evidence="6" id="KW-0266">Ethylene biosynthesis</keyword>
<protein>
    <recommendedName>
        <fullName evidence="5">2-oxoglutarate-dependent ethylene/succinate-forming enzyme</fullName>
        <ecNumber evidence="4">1.13.12.19</ecNumber>
        <ecNumber evidence="3">1.14.20.7</ecNumber>
    </recommendedName>
    <alternativeName>
        <fullName evidence="7">2-oxoglutarate dioxygenase (ethylene-forming)</fullName>
    </alternativeName>
    <alternativeName>
        <fullName evidence="8">2-oxoglutarate/L-arginine monooxygenase/decarboxylase (succinate-forming)</fullName>
    </alternativeName>
</protein>
<dbReference type="InterPro" id="IPR050231">
    <property type="entry name" value="Iron_ascorbate_oxido_reductase"/>
</dbReference>
<sequence>MTTHDTGIPVLSLADFDGRKGDFSDRLGRAWREFGFVGITDHGIDQQVIDDAYDAFREFFALPEETKLQYHQPGKGGARGYTGFGVEHAKGRDVPDLKEFWHVGREISDEANPHPDILMPNLWPDEVSGFRERALGIYEALESVGDRVLSAAACDLGLEPDWFADKTNYGNSILRPLHYPPIDNAPEGAVRAASHEDINLITLLVGSREQGLEILTRDGRWIAVTTLPGTIVVNVGDMLQRLTNHVYPSTTHRVVNPPGEAAKRSRYSIPFFLHPNPDFVIETLPGCATEDNPDRYEPIASHDYLLERLREIGLLK</sequence>
<evidence type="ECO:0000256" key="10">
    <source>
        <dbReference type="ARBA" id="ARBA00049359"/>
    </source>
</evidence>
<organism evidence="13 14">
    <name type="scientific">Wenzhouxiangella sediminis</name>
    <dbReference type="NCBI Taxonomy" id="1792836"/>
    <lineage>
        <taxon>Bacteria</taxon>
        <taxon>Pseudomonadati</taxon>
        <taxon>Pseudomonadota</taxon>
        <taxon>Gammaproteobacteria</taxon>
        <taxon>Chromatiales</taxon>
        <taxon>Wenzhouxiangellaceae</taxon>
        <taxon>Wenzhouxiangella</taxon>
    </lineage>
</organism>
<evidence type="ECO:0000256" key="7">
    <source>
        <dbReference type="ARBA" id="ARBA00031011"/>
    </source>
</evidence>
<comment type="pathway">
    <text evidence="2">Alkene biosynthesis; ethylene biosynthesis via 2-oxoglutarate.</text>
</comment>
<evidence type="ECO:0000259" key="12">
    <source>
        <dbReference type="PROSITE" id="PS51471"/>
    </source>
</evidence>
<evidence type="ECO:0000256" key="11">
    <source>
        <dbReference type="RuleBase" id="RU003682"/>
    </source>
</evidence>
<keyword evidence="14" id="KW-1185">Reference proteome</keyword>
<dbReference type="InterPro" id="IPR005123">
    <property type="entry name" value="Oxoglu/Fe-dep_dioxygenase_dom"/>
</dbReference>
<dbReference type="GO" id="GO:0009693">
    <property type="term" value="P:ethylene biosynthetic process"/>
    <property type="evidence" value="ECO:0007669"/>
    <property type="project" value="UniProtKB-KW"/>
</dbReference>
<comment type="caution">
    <text evidence="13">The sequence shown here is derived from an EMBL/GenBank/DDBJ whole genome shotgun (WGS) entry which is preliminary data.</text>
</comment>